<dbReference type="AlphaFoldDB" id="A0A1U8NS74"/>
<evidence type="ECO:0000256" key="4">
    <source>
        <dbReference type="ARBA" id="ARBA00012272"/>
    </source>
</evidence>
<dbReference type="PRINTS" id="PR00807">
    <property type="entry name" value="AMBALLERGEN"/>
</dbReference>
<dbReference type="InterPro" id="IPR007524">
    <property type="entry name" value="Pec_lyase_N"/>
</dbReference>
<keyword evidence="9 10" id="KW-0456">Lyase</keyword>
<evidence type="ECO:0000259" key="11">
    <source>
        <dbReference type="SMART" id="SM00656"/>
    </source>
</evidence>
<evidence type="ECO:0000256" key="3">
    <source>
        <dbReference type="ARBA" id="ARBA00010980"/>
    </source>
</evidence>
<comment type="pathway">
    <text evidence="2 10">Glycan metabolism; pectin degradation; 2-dehydro-3-deoxy-D-gluconate from pectin: step 2/5.</text>
</comment>
<dbReference type="PaxDb" id="3635-A0A1U8NS74"/>
<dbReference type="STRING" id="3635.A0A1U8NS74"/>
<dbReference type="GeneID" id="107951335"/>
<dbReference type="OMA" id="HECHARN"/>
<dbReference type="RefSeq" id="XP_016741832.1">
    <property type="nucleotide sequence ID" value="XM_016886343.2"/>
</dbReference>
<dbReference type="Pfam" id="PF04431">
    <property type="entry name" value="Pec_lyase_N"/>
    <property type="match status" value="1"/>
</dbReference>
<dbReference type="OrthoDB" id="1637350at2759"/>
<evidence type="ECO:0000313" key="13">
    <source>
        <dbReference type="RefSeq" id="XP_016741832.1"/>
    </source>
</evidence>
<dbReference type="GO" id="GO:0030570">
    <property type="term" value="F:pectate lyase activity"/>
    <property type="evidence" value="ECO:0000318"/>
    <property type="project" value="GO_Central"/>
</dbReference>
<keyword evidence="5 10" id="KW-0479">Metal-binding</keyword>
<keyword evidence="8" id="KW-0325">Glycoprotein</keyword>
<dbReference type="EC" id="4.2.2.2" evidence="4 10"/>
<evidence type="ECO:0000256" key="8">
    <source>
        <dbReference type="ARBA" id="ARBA00023180"/>
    </source>
</evidence>
<organism evidence="12 13">
    <name type="scientific">Gossypium hirsutum</name>
    <name type="common">Upland cotton</name>
    <name type="synonym">Gossypium mexicanum</name>
    <dbReference type="NCBI Taxonomy" id="3635"/>
    <lineage>
        <taxon>Eukaryota</taxon>
        <taxon>Viridiplantae</taxon>
        <taxon>Streptophyta</taxon>
        <taxon>Embryophyta</taxon>
        <taxon>Tracheophyta</taxon>
        <taxon>Spermatophyta</taxon>
        <taxon>Magnoliopsida</taxon>
        <taxon>eudicotyledons</taxon>
        <taxon>Gunneridae</taxon>
        <taxon>Pentapetalae</taxon>
        <taxon>rosids</taxon>
        <taxon>malvids</taxon>
        <taxon>Malvales</taxon>
        <taxon>Malvaceae</taxon>
        <taxon>Malvoideae</taxon>
        <taxon>Gossypium</taxon>
    </lineage>
</organism>
<keyword evidence="6 10" id="KW-0732">Signal</keyword>
<gene>
    <name evidence="13" type="primary">LOC107951335</name>
</gene>
<feature type="domain" description="Pectate lyase" evidence="11">
    <location>
        <begin position="162"/>
        <end position="359"/>
    </location>
</feature>
<sequence length="437" mass="48256">MGISSYSYSFFLLLFVVVIPNLEAHIAEYDEYWKARELEAIENLDKAYHPNPEEVVRHYNDHFSRTMLEFYITKRVLAESKNGPCEVTNPVDSCWRCDPNWEKNRKKLADCAPGFARGTTGGKGGEFYVVTDPIDNAADPKPGTLRHAVTQTGPLWITFKGSMTIKLEQELIVTSDKTIDARGANVEICNGAGITVQFARNVIIHGLHIHHIIPAKGGKIKDGENHVGLRSASDGDGVSLFGATNVWLDHLSLHHCVDGLIDVIQGSTAVTISNGHFTDHNDVMLFGASDSYSADEKMQVTVALNHFGKGLVERMPRCRFGFIHVVNNDYNHWFLYAIGGTSHPTIISQGNRYSAPGTFAAKEVTCRGLLKPAQWKNWNWVSQGDHFENGAFFTPSGSPSASKQFGADKMIPFKPGQMVPELTKYAGPLSCTIGRPC</sequence>
<dbReference type="InterPro" id="IPR045032">
    <property type="entry name" value="PEL"/>
</dbReference>
<comment type="catalytic activity">
    <reaction evidence="1 10">
        <text>Eliminative cleavage of (1-&gt;4)-alpha-D-galacturonan to give oligosaccharides with 4-deoxy-alpha-D-galact-4-enuronosyl groups at their non-reducing ends.</text>
        <dbReference type="EC" id="4.2.2.2"/>
    </reaction>
</comment>
<evidence type="ECO:0000256" key="6">
    <source>
        <dbReference type="ARBA" id="ARBA00022729"/>
    </source>
</evidence>
<proteinExistence type="inferred from homology"/>
<evidence type="ECO:0000256" key="1">
    <source>
        <dbReference type="ARBA" id="ARBA00000695"/>
    </source>
</evidence>
<evidence type="ECO:0000256" key="7">
    <source>
        <dbReference type="ARBA" id="ARBA00022837"/>
    </source>
</evidence>
<keyword evidence="12" id="KW-1185">Reference proteome</keyword>
<name>A0A1U8NS74_GOSHI</name>
<dbReference type="KEGG" id="ghi:107951335"/>
<dbReference type="PANTHER" id="PTHR31683:SF208">
    <property type="entry name" value="PECTATE LYASE"/>
    <property type="match status" value="1"/>
</dbReference>
<dbReference type="InterPro" id="IPR012334">
    <property type="entry name" value="Pectin_lyas_fold"/>
</dbReference>
<dbReference type="InterPro" id="IPR011050">
    <property type="entry name" value="Pectin_lyase_fold/virulence"/>
</dbReference>
<comment type="cofactor">
    <cofactor evidence="10">
        <name>Ca(2+)</name>
        <dbReference type="ChEBI" id="CHEBI:29108"/>
    </cofactor>
    <text evidence="10">Binds 1 Ca(2+) ion. Required for its activity.</text>
</comment>
<dbReference type="GO" id="GO:0046872">
    <property type="term" value="F:metal ion binding"/>
    <property type="evidence" value="ECO:0007669"/>
    <property type="project" value="UniProtKB-KW"/>
</dbReference>
<dbReference type="Proteomes" id="UP000818029">
    <property type="component" value="Chromosome A05"/>
</dbReference>
<protein>
    <recommendedName>
        <fullName evidence="4 10">Pectate lyase</fullName>
        <ecNumber evidence="4 10">4.2.2.2</ecNumber>
    </recommendedName>
</protein>
<dbReference type="GO" id="GO:0045490">
    <property type="term" value="P:pectin catabolic process"/>
    <property type="evidence" value="ECO:0007669"/>
    <property type="project" value="UniProtKB-UniPathway"/>
</dbReference>
<dbReference type="InterPro" id="IPR018082">
    <property type="entry name" value="AmbAllergen"/>
</dbReference>
<dbReference type="InterPro" id="IPR002022">
    <property type="entry name" value="Pec_lyase"/>
</dbReference>
<accession>A0A1U8NS74</accession>
<reference evidence="13" key="2">
    <citation type="submission" date="2025-08" db="UniProtKB">
        <authorList>
            <consortium name="RefSeq"/>
        </authorList>
    </citation>
    <scope>IDENTIFICATION</scope>
</reference>
<dbReference type="Gene3D" id="2.160.20.10">
    <property type="entry name" value="Single-stranded right-handed beta-helix, Pectin lyase-like"/>
    <property type="match status" value="1"/>
</dbReference>
<keyword evidence="7 10" id="KW-0106">Calcium</keyword>
<evidence type="ECO:0000313" key="12">
    <source>
        <dbReference type="Proteomes" id="UP000818029"/>
    </source>
</evidence>
<comment type="similarity">
    <text evidence="3 10">Belongs to the polysaccharide lyase 1 family.</text>
</comment>
<feature type="chain" id="PRO_5010398325" description="Pectate lyase" evidence="10">
    <location>
        <begin position="25"/>
        <end position="437"/>
    </location>
</feature>
<dbReference type="SUPFAM" id="SSF51126">
    <property type="entry name" value="Pectin lyase-like"/>
    <property type="match status" value="1"/>
</dbReference>
<evidence type="ECO:0000256" key="9">
    <source>
        <dbReference type="ARBA" id="ARBA00023239"/>
    </source>
</evidence>
<dbReference type="PANTHER" id="PTHR31683">
    <property type="entry name" value="PECTATE LYASE 18-RELATED"/>
    <property type="match status" value="1"/>
</dbReference>
<dbReference type="SMART" id="SM00656">
    <property type="entry name" value="Amb_all"/>
    <property type="match status" value="1"/>
</dbReference>
<reference evidence="12" key="1">
    <citation type="journal article" date="2020" name="Nat. Genet.">
        <title>Genomic diversifications of five Gossypium allopolyploid species and their impact on cotton improvement.</title>
        <authorList>
            <person name="Chen Z.J."/>
            <person name="Sreedasyam A."/>
            <person name="Ando A."/>
            <person name="Song Q."/>
            <person name="De Santiago L.M."/>
            <person name="Hulse-Kemp A.M."/>
            <person name="Ding M."/>
            <person name="Ye W."/>
            <person name="Kirkbride R.C."/>
            <person name="Jenkins J."/>
            <person name="Plott C."/>
            <person name="Lovell J."/>
            <person name="Lin Y.M."/>
            <person name="Vaughn R."/>
            <person name="Liu B."/>
            <person name="Simpson S."/>
            <person name="Scheffler B.E."/>
            <person name="Wen L."/>
            <person name="Saski C.A."/>
            <person name="Grover C.E."/>
            <person name="Hu G."/>
            <person name="Conover J.L."/>
            <person name="Carlson J.W."/>
            <person name="Shu S."/>
            <person name="Boston L.B."/>
            <person name="Williams M."/>
            <person name="Peterson D.G."/>
            <person name="McGee K."/>
            <person name="Jones D.C."/>
            <person name="Wendel J.F."/>
            <person name="Stelly D.M."/>
            <person name="Grimwood J."/>
            <person name="Schmutz J."/>
        </authorList>
    </citation>
    <scope>NUCLEOTIDE SEQUENCE [LARGE SCALE GENOMIC DNA]</scope>
    <source>
        <strain evidence="12">cv. TM-1</strain>
    </source>
</reference>
<dbReference type="Pfam" id="PF00544">
    <property type="entry name" value="Pectate_lyase_4"/>
    <property type="match status" value="1"/>
</dbReference>
<evidence type="ECO:0000256" key="10">
    <source>
        <dbReference type="RuleBase" id="RU361123"/>
    </source>
</evidence>
<evidence type="ECO:0000256" key="5">
    <source>
        <dbReference type="ARBA" id="ARBA00022723"/>
    </source>
</evidence>
<evidence type="ECO:0000256" key="2">
    <source>
        <dbReference type="ARBA" id="ARBA00005220"/>
    </source>
</evidence>
<dbReference type="UniPathway" id="UPA00545">
    <property type="reaction ID" value="UER00824"/>
</dbReference>
<feature type="signal peptide" evidence="10">
    <location>
        <begin position="1"/>
        <end position="24"/>
    </location>
</feature>